<feature type="binding site" evidence="6">
    <location>
        <begin position="337"/>
        <end position="341"/>
    </location>
    <ligand>
        <name>ATP</name>
        <dbReference type="ChEBI" id="CHEBI:30616"/>
    </ligand>
</feature>
<protein>
    <recommendedName>
        <fullName evidence="6">Acetate kinase</fullName>
        <ecNumber evidence="6">2.7.2.1</ecNumber>
    </recommendedName>
    <alternativeName>
        <fullName evidence="6">Acetokinase</fullName>
    </alternativeName>
</protein>
<feature type="binding site" evidence="6">
    <location>
        <position position="7"/>
    </location>
    <ligand>
        <name>Mg(2+)</name>
        <dbReference type="ChEBI" id="CHEBI:18420"/>
    </ligand>
</feature>
<comment type="subunit">
    <text evidence="6">Homodimer.</text>
</comment>
<feature type="site" description="Transition state stabilizer" evidence="6">
    <location>
        <position position="187"/>
    </location>
</feature>
<gene>
    <name evidence="6" type="primary">ackA</name>
    <name evidence="8" type="ORF">FYK55_20790</name>
</gene>
<reference evidence="8 9" key="1">
    <citation type="submission" date="2019-08" db="EMBL/GenBank/DDBJ databases">
        <authorList>
            <person name="Dhanesh K."/>
            <person name="Kumar G."/>
            <person name="Sasikala C."/>
            <person name="Venkata Ramana C."/>
        </authorList>
    </citation>
    <scope>NUCLEOTIDE SEQUENCE [LARGE SCALE GENOMIC DNA]</scope>
    <source>
        <strain evidence="8 9">JC645</strain>
    </source>
</reference>
<dbReference type="SUPFAM" id="SSF53067">
    <property type="entry name" value="Actin-like ATPase domain"/>
    <property type="match status" value="2"/>
</dbReference>
<feature type="binding site" evidence="6">
    <location>
        <position position="14"/>
    </location>
    <ligand>
        <name>ATP</name>
        <dbReference type="ChEBI" id="CHEBI:30616"/>
    </ligand>
</feature>
<dbReference type="InterPro" id="IPR043129">
    <property type="entry name" value="ATPase_NBD"/>
</dbReference>
<feature type="binding site" evidence="6">
    <location>
        <position position="396"/>
    </location>
    <ligand>
        <name>Mg(2+)</name>
        <dbReference type="ChEBI" id="CHEBI:18420"/>
    </ligand>
</feature>
<dbReference type="PIRSF" id="PIRSF000722">
    <property type="entry name" value="Acetate_prop_kin"/>
    <property type="match status" value="1"/>
</dbReference>
<dbReference type="InterPro" id="IPR004372">
    <property type="entry name" value="Ac/propionate_kinase"/>
</dbReference>
<dbReference type="GO" id="GO:0008776">
    <property type="term" value="F:acetate kinase activity"/>
    <property type="evidence" value="ECO:0007669"/>
    <property type="project" value="UniProtKB-UniRule"/>
</dbReference>
<evidence type="ECO:0000313" key="8">
    <source>
        <dbReference type="EMBL" id="KAA5540451.1"/>
    </source>
</evidence>
<evidence type="ECO:0000256" key="2">
    <source>
        <dbReference type="ARBA" id="ARBA00022679"/>
    </source>
</evidence>
<dbReference type="HAMAP" id="MF_00020">
    <property type="entry name" value="Acetate_kinase"/>
    <property type="match status" value="1"/>
</dbReference>
<comment type="caution">
    <text evidence="8">The sequence shown here is derived from an EMBL/GenBank/DDBJ whole genome shotgun (WGS) entry which is preliminary data.</text>
</comment>
<feature type="binding site" evidence="6">
    <location>
        <begin position="289"/>
        <end position="291"/>
    </location>
    <ligand>
        <name>ATP</name>
        <dbReference type="ChEBI" id="CHEBI:30616"/>
    </ligand>
</feature>
<dbReference type="GO" id="GO:0005524">
    <property type="term" value="F:ATP binding"/>
    <property type="evidence" value="ECO:0007669"/>
    <property type="project" value="UniProtKB-KW"/>
</dbReference>
<dbReference type="UniPathway" id="UPA00340">
    <property type="reaction ID" value="UER00458"/>
</dbReference>
<accession>A0A5M6CZ01</accession>
<dbReference type="InterPro" id="IPR000890">
    <property type="entry name" value="Aliphatic_acid_kin_short-chain"/>
</dbReference>
<dbReference type="GO" id="GO:0000287">
    <property type="term" value="F:magnesium ion binding"/>
    <property type="evidence" value="ECO:0007669"/>
    <property type="project" value="UniProtKB-UniRule"/>
</dbReference>
<keyword evidence="5 6" id="KW-0067">ATP-binding</keyword>
<dbReference type="RefSeq" id="WP_150078432.1">
    <property type="nucleotide sequence ID" value="NZ_VWOX01000013.1"/>
</dbReference>
<dbReference type="Proteomes" id="UP000324479">
    <property type="component" value="Unassembled WGS sequence"/>
</dbReference>
<keyword evidence="2 6" id="KW-0808">Transferase</keyword>
<dbReference type="PANTHER" id="PTHR21060:SF15">
    <property type="entry name" value="ACETATE KINASE-RELATED"/>
    <property type="match status" value="1"/>
</dbReference>
<sequence length="411" mass="43813">MLVLVANLGSTSFKYRLFEMTDDGAIDDIQNVRCLARGAVERIGDAQSKCTVAIGDWSDEKSLAVPDHGVAVQACLDQLTDPQHGVIREATEVAAIGFKAVHGGRLSGVFVVDDALLDAMAEMNAAAPAHNPPYIAAMNTLRTRFPDLPLVAALETDFHRTIPAARREYAIPRSWADQFHVRKWGFHGASHRYIAYRSAEILGRQDARVISCHLGGSSSITAIRSRESVLTTMGMTPQTGLPQNNRVGDFDPFALPLILQRTGLSLDQALQTLASEGGLLGLSGGHSGDVRDLEEASDNGDAQAQLALDVFVEEIRRHLGGALVALGGADAIVFTGGIGENGVQIRDRVCAGLADLGIVADSASNASIKQRVNDLGEASFHAGNSRTQLWVIPTNEEVIVARQTAAALKHS</sequence>
<evidence type="ECO:0000256" key="5">
    <source>
        <dbReference type="ARBA" id="ARBA00022840"/>
    </source>
</evidence>
<keyword evidence="9" id="KW-1185">Reference proteome</keyword>
<comment type="function">
    <text evidence="6">Catalyzes the formation of acetyl phosphate from acetate and ATP. Can also catalyze the reverse reaction.</text>
</comment>
<evidence type="ECO:0000313" key="9">
    <source>
        <dbReference type="Proteomes" id="UP000324479"/>
    </source>
</evidence>
<keyword evidence="3 6" id="KW-0547">Nucleotide-binding</keyword>
<keyword evidence="6" id="KW-0460">Magnesium</keyword>
<comment type="caution">
    <text evidence="6">Lacks conserved residue(s) required for the propagation of feature annotation.</text>
</comment>
<evidence type="ECO:0000256" key="7">
    <source>
        <dbReference type="RuleBase" id="RU003835"/>
    </source>
</evidence>
<comment type="similarity">
    <text evidence="1 6 7">Belongs to the acetokinase family.</text>
</comment>
<evidence type="ECO:0000256" key="1">
    <source>
        <dbReference type="ARBA" id="ARBA00008748"/>
    </source>
</evidence>
<keyword evidence="6" id="KW-0479">Metal-binding</keyword>
<comment type="pathway">
    <text evidence="6">Metabolic intermediate biosynthesis; acetyl-CoA biosynthesis; acetyl-CoA from acetate: step 1/2.</text>
</comment>
<dbReference type="GO" id="GO:0006083">
    <property type="term" value="P:acetate metabolic process"/>
    <property type="evidence" value="ECO:0007669"/>
    <property type="project" value="TreeGrafter"/>
</dbReference>
<dbReference type="GO" id="GO:0006085">
    <property type="term" value="P:acetyl-CoA biosynthetic process"/>
    <property type="evidence" value="ECO:0007669"/>
    <property type="project" value="UniProtKB-UniRule"/>
</dbReference>
<dbReference type="PRINTS" id="PR00471">
    <property type="entry name" value="ACETATEKNASE"/>
</dbReference>
<proteinExistence type="inferred from homology"/>
<feature type="site" description="Transition state stabilizer" evidence="6">
    <location>
        <position position="246"/>
    </location>
</feature>
<dbReference type="EC" id="2.7.2.1" evidence="6"/>
<name>A0A5M6CZ01_9BACT</name>
<keyword evidence="4 6" id="KW-0418">Kinase</keyword>
<dbReference type="InterPro" id="IPR023865">
    <property type="entry name" value="Aliphatic_acid_kinase_CS"/>
</dbReference>
<keyword evidence="6" id="KW-0963">Cytoplasm</keyword>
<dbReference type="Gene3D" id="3.30.420.40">
    <property type="match status" value="2"/>
</dbReference>
<evidence type="ECO:0000256" key="4">
    <source>
        <dbReference type="ARBA" id="ARBA00022777"/>
    </source>
</evidence>
<comment type="cofactor">
    <cofactor evidence="6">
        <name>Mg(2+)</name>
        <dbReference type="ChEBI" id="CHEBI:18420"/>
    </cofactor>
    <cofactor evidence="6">
        <name>Mn(2+)</name>
        <dbReference type="ChEBI" id="CHEBI:29035"/>
    </cofactor>
    <text evidence="6">Mg(2+). Can also accept Mn(2+).</text>
</comment>
<evidence type="ECO:0000256" key="6">
    <source>
        <dbReference type="HAMAP-Rule" id="MF_00020"/>
    </source>
</evidence>
<dbReference type="PROSITE" id="PS01075">
    <property type="entry name" value="ACETATE_KINASE_1"/>
    <property type="match status" value="1"/>
</dbReference>
<comment type="subcellular location">
    <subcellularLocation>
        <location evidence="6">Cytoplasm</location>
    </subcellularLocation>
</comment>
<dbReference type="Pfam" id="PF00871">
    <property type="entry name" value="Acetate_kinase"/>
    <property type="match status" value="1"/>
</dbReference>
<dbReference type="EMBL" id="VWOX01000013">
    <property type="protein sequence ID" value="KAA5540451.1"/>
    <property type="molecule type" value="Genomic_DNA"/>
</dbReference>
<comment type="catalytic activity">
    <reaction evidence="6">
        <text>acetate + ATP = acetyl phosphate + ADP</text>
        <dbReference type="Rhea" id="RHEA:11352"/>
        <dbReference type="ChEBI" id="CHEBI:22191"/>
        <dbReference type="ChEBI" id="CHEBI:30089"/>
        <dbReference type="ChEBI" id="CHEBI:30616"/>
        <dbReference type="ChEBI" id="CHEBI:456216"/>
        <dbReference type="EC" id="2.7.2.1"/>
    </reaction>
</comment>
<dbReference type="NCBIfam" id="TIGR00016">
    <property type="entry name" value="ackA"/>
    <property type="match status" value="1"/>
</dbReference>
<evidence type="ECO:0000256" key="3">
    <source>
        <dbReference type="ARBA" id="ARBA00022741"/>
    </source>
</evidence>
<dbReference type="GO" id="GO:0005737">
    <property type="term" value="C:cytoplasm"/>
    <property type="evidence" value="ECO:0007669"/>
    <property type="project" value="UniProtKB-SubCell"/>
</dbReference>
<organism evidence="8 9">
    <name type="scientific">Roseiconus nitratireducens</name>
    <dbReference type="NCBI Taxonomy" id="2605748"/>
    <lineage>
        <taxon>Bacteria</taxon>
        <taxon>Pseudomonadati</taxon>
        <taxon>Planctomycetota</taxon>
        <taxon>Planctomycetia</taxon>
        <taxon>Pirellulales</taxon>
        <taxon>Pirellulaceae</taxon>
        <taxon>Roseiconus</taxon>
    </lineage>
</organism>
<dbReference type="PANTHER" id="PTHR21060">
    <property type="entry name" value="ACETATE KINASE"/>
    <property type="match status" value="1"/>
</dbReference>
<dbReference type="AlphaFoldDB" id="A0A5M6CZ01"/>